<dbReference type="Proteomes" id="UP000267096">
    <property type="component" value="Unassembled WGS sequence"/>
</dbReference>
<gene>
    <name evidence="2" type="ORF">ASIM_LOCUS1291</name>
</gene>
<name>A0A0M3J1K8_ANISI</name>
<proteinExistence type="predicted"/>
<dbReference type="EMBL" id="UYRR01001290">
    <property type="protein sequence ID" value="VDK18607.1"/>
    <property type="molecule type" value="Genomic_DNA"/>
</dbReference>
<evidence type="ECO:0000313" key="3">
    <source>
        <dbReference type="Proteomes" id="UP000267096"/>
    </source>
</evidence>
<dbReference type="WBParaSite" id="ASIM_0000141101-mRNA-1">
    <property type="protein sequence ID" value="ASIM_0000141101-mRNA-1"/>
    <property type="gene ID" value="ASIM_0000141101"/>
</dbReference>
<dbReference type="AlphaFoldDB" id="A0A0M3J1K8"/>
<protein>
    <submittedName>
        <fullName evidence="4">Growth arrest-specific protein 8</fullName>
    </submittedName>
</protein>
<keyword evidence="1" id="KW-0175">Coiled coil</keyword>
<evidence type="ECO:0000256" key="1">
    <source>
        <dbReference type="SAM" id="Coils"/>
    </source>
</evidence>
<dbReference type="OrthoDB" id="5832686at2759"/>
<reference evidence="2 3" key="2">
    <citation type="submission" date="2018-11" db="EMBL/GenBank/DDBJ databases">
        <authorList>
            <consortium name="Pathogen Informatics"/>
        </authorList>
    </citation>
    <scope>NUCLEOTIDE SEQUENCE [LARGE SCALE GENOMIC DNA]</scope>
</reference>
<evidence type="ECO:0000313" key="4">
    <source>
        <dbReference type="WBParaSite" id="ASIM_0000141101-mRNA-1"/>
    </source>
</evidence>
<evidence type="ECO:0000313" key="2">
    <source>
        <dbReference type="EMBL" id="VDK18607.1"/>
    </source>
</evidence>
<reference evidence="4" key="1">
    <citation type="submission" date="2017-02" db="UniProtKB">
        <authorList>
            <consortium name="WormBaseParasite"/>
        </authorList>
    </citation>
    <scope>IDENTIFICATION</scope>
</reference>
<organism evidence="4">
    <name type="scientific">Anisakis simplex</name>
    <name type="common">Herring worm</name>
    <dbReference type="NCBI Taxonomy" id="6269"/>
    <lineage>
        <taxon>Eukaryota</taxon>
        <taxon>Metazoa</taxon>
        <taxon>Ecdysozoa</taxon>
        <taxon>Nematoda</taxon>
        <taxon>Chromadorea</taxon>
        <taxon>Rhabditida</taxon>
        <taxon>Spirurina</taxon>
        <taxon>Ascaridomorpha</taxon>
        <taxon>Ascaridoidea</taxon>
        <taxon>Anisakidae</taxon>
        <taxon>Anisakis</taxon>
        <taxon>Anisakis simplex complex</taxon>
    </lineage>
</organism>
<feature type="coiled-coil region" evidence="1">
    <location>
        <begin position="3"/>
        <end position="98"/>
    </location>
</feature>
<sequence length="137" mass="16337">MDVQQLQREKRELTMQLDREQNEKQELFLQVIRHIPKIQTQLNNDVHSLQEELRRKSLEMDSAKEDAKQRLAFVEEEKSKLQENVETLQQDLEMKAAALQSMKLAKQVTPLKGFYHVTANDFVYRVQFRHVSRSDLR</sequence>
<keyword evidence="3" id="KW-1185">Reference proteome</keyword>
<accession>A0A0M3J1K8</accession>